<dbReference type="GO" id="GO:0004672">
    <property type="term" value="F:protein kinase activity"/>
    <property type="evidence" value="ECO:0007669"/>
    <property type="project" value="InterPro"/>
</dbReference>
<name>A0A2T6BGF8_9BACL</name>
<feature type="transmembrane region" description="Helical" evidence="2">
    <location>
        <begin position="533"/>
        <end position="553"/>
    </location>
</feature>
<evidence type="ECO:0000259" key="3">
    <source>
        <dbReference type="PROSITE" id="PS50011"/>
    </source>
</evidence>
<dbReference type="PANTHER" id="PTHR10566">
    <property type="entry name" value="CHAPERONE-ACTIVITY OF BC1 COMPLEX CABC1 -RELATED"/>
    <property type="match status" value="1"/>
</dbReference>
<sequence>MFGKKIRNLNRYREIVYTFARHGFGYLLEEMGLFTKLSLPKSPTETGAIHQDPASVGKHIREALESLGPAFVKLGQVASTRSDLLPEKVIAELNKLHDEVSALPFQEIRKVLEQEMGDYTRYFAEFDEEAIAAASIGQVHRAVLHNGETVAVKIQRPGIAGHVQRDLSILKELATLAEQRLDWGEQYQVGKLVDELAKAVRQELDFTAEARHMEKVKNGFGEEDPVHIPEVYWDLTTHRILTMEYIHGIRLTRLEDLKEAGLSPEIVAERLVQAVFRQILIEGFFHGDPHPGNLFALPGNRIAFVDFGLVGRLTPEMQRHFSSMIIAMIHQDTDAAVRAMLRMGMVPEDVDREAFWLDVDDLREKYYNVALSDISLGEAVHDLFDLAFRYRIRIPPDLTLLGKTLLSLEGIVKKLDPDINVTRITRPFGEQLLKERFNPKRLARETWRNIYDLGETLIELPKHLLQIAENLQKGKVQVDVGVPRLNLFLRKLDQIVNRLSYSIVLLSFSIIMCGLIIGSSLTRQQTLLWKVPAIEIGFLIAVFMLMWLIYSIFKSGRL</sequence>
<feature type="transmembrane region" description="Helical" evidence="2">
    <location>
        <begin position="499"/>
        <end position="521"/>
    </location>
</feature>
<dbReference type="Pfam" id="PF03109">
    <property type="entry name" value="ABC1"/>
    <property type="match status" value="1"/>
</dbReference>
<keyword evidence="2" id="KW-0472">Membrane</keyword>
<protein>
    <submittedName>
        <fullName evidence="4">2-octaprenylphenol hydroxylase</fullName>
    </submittedName>
</protein>
<dbReference type="InterPro" id="IPR004147">
    <property type="entry name" value="ABC1_dom"/>
</dbReference>
<dbReference type="PANTHER" id="PTHR10566:SF113">
    <property type="entry name" value="PROTEIN ACTIVITY OF BC1 COMPLEX KINASE 7, CHLOROPLASTIC"/>
    <property type="match status" value="1"/>
</dbReference>
<evidence type="ECO:0000256" key="1">
    <source>
        <dbReference type="ARBA" id="ARBA00009670"/>
    </source>
</evidence>
<evidence type="ECO:0000256" key="2">
    <source>
        <dbReference type="SAM" id="Phobius"/>
    </source>
</evidence>
<dbReference type="GO" id="GO:0005524">
    <property type="term" value="F:ATP binding"/>
    <property type="evidence" value="ECO:0007669"/>
    <property type="project" value="InterPro"/>
</dbReference>
<accession>A0A2T6BGF8</accession>
<keyword evidence="2" id="KW-0812">Transmembrane</keyword>
<feature type="domain" description="Protein kinase" evidence="3">
    <location>
        <begin position="125"/>
        <end position="458"/>
    </location>
</feature>
<reference evidence="4 5" key="1">
    <citation type="submission" date="2018-04" db="EMBL/GenBank/DDBJ databases">
        <title>Genomic Encyclopedia of Archaeal and Bacterial Type Strains, Phase II (KMG-II): from individual species to whole genera.</title>
        <authorList>
            <person name="Goeker M."/>
        </authorList>
    </citation>
    <scope>NUCLEOTIDE SEQUENCE [LARGE SCALE GENOMIC DNA]</scope>
    <source>
        <strain evidence="4 5">DSM 45787</strain>
    </source>
</reference>
<comment type="similarity">
    <text evidence="1">Belongs to the protein kinase superfamily. ADCK protein kinase family.</text>
</comment>
<dbReference type="OrthoDB" id="9795390at2"/>
<dbReference type="PROSITE" id="PS50011">
    <property type="entry name" value="PROTEIN_KINASE_DOM"/>
    <property type="match status" value="1"/>
</dbReference>
<dbReference type="InterPro" id="IPR000719">
    <property type="entry name" value="Prot_kinase_dom"/>
</dbReference>
<dbReference type="EMBL" id="QBKR01000021">
    <property type="protein sequence ID" value="PTX55136.1"/>
    <property type="molecule type" value="Genomic_DNA"/>
</dbReference>
<evidence type="ECO:0000313" key="5">
    <source>
        <dbReference type="Proteomes" id="UP000244240"/>
    </source>
</evidence>
<gene>
    <name evidence="4" type="ORF">C8P63_12116</name>
</gene>
<dbReference type="RefSeq" id="WP_108025243.1">
    <property type="nucleotide sequence ID" value="NZ_QBKR01000021.1"/>
</dbReference>
<dbReference type="InterPro" id="IPR011009">
    <property type="entry name" value="Kinase-like_dom_sf"/>
</dbReference>
<dbReference type="CDD" id="cd05121">
    <property type="entry name" value="ABC1_ADCK3-like"/>
    <property type="match status" value="1"/>
</dbReference>
<keyword evidence="5" id="KW-1185">Reference proteome</keyword>
<evidence type="ECO:0000313" key="4">
    <source>
        <dbReference type="EMBL" id="PTX55136.1"/>
    </source>
</evidence>
<organism evidence="4 5">
    <name type="scientific">Melghirimyces profundicolus</name>
    <dbReference type="NCBI Taxonomy" id="1242148"/>
    <lineage>
        <taxon>Bacteria</taxon>
        <taxon>Bacillati</taxon>
        <taxon>Bacillota</taxon>
        <taxon>Bacilli</taxon>
        <taxon>Bacillales</taxon>
        <taxon>Thermoactinomycetaceae</taxon>
        <taxon>Melghirimyces</taxon>
    </lineage>
</organism>
<keyword evidence="2" id="KW-1133">Transmembrane helix</keyword>
<dbReference type="Proteomes" id="UP000244240">
    <property type="component" value="Unassembled WGS sequence"/>
</dbReference>
<dbReference type="AlphaFoldDB" id="A0A2T6BGF8"/>
<proteinExistence type="inferred from homology"/>
<dbReference type="InterPro" id="IPR050154">
    <property type="entry name" value="UbiB_kinase"/>
</dbReference>
<comment type="caution">
    <text evidence="4">The sequence shown here is derived from an EMBL/GenBank/DDBJ whole genome shotgun (WGS) entry which is preliminary data.</text>
</comment>
<dbReference type="SUPFAM" id="SSF56112">
    <property type="entry name" value="Protein kinase-like (PK-like)"/>
    <property type="match status" value="1"/>
</dbReference>